<sequence length="46" mass="4604">EQRFLEGNDAQQIGPAATGDSESGVDAPGQGSSGELQTLSESDPVA</sequence>
<dbReference type="AlphaFoldDB" id="X0SBZ4"/>
<name>X0SBZ4_9ZZZZ</name>
<evidence type="ECO:0000313" key="2">
    <source>
        <dbReference type="EMBL" id="GAF78573.1"/>
    </source>
</evidence>
<feature type="compositionally biased region" description="Polar residues" evidence="1">
    <location>
        <begin position="33"/>
        <end position="46"/>
    </location>
</feature>
<gene>
    <name evidence="2" type="ORF">S01H1_13771</name>
</gene>
<protein>
    <submittedName>
        <fullName evidence="2">Uncharacterized protein</fullName>
    </submittedName>
</protein>
<organism evidence="2">
    <name type="scientific">marine sediment metagenome</name>
    <dbReference type="NCBI Taxonomy" id="412755"/>
    <lineage>
        <taxon>unclassified sequences</taxon>
        <taxon>metagenomes</taxon>
        <taxon>ecological metagenomes</taxon>
    </lineage>
</organism>
<feature type="region of interest" description="Disordered" evidence="1">
    <location>
        <begin position="1"/>
        <end position="46"/>
    </location>
</feature>
<feature type="non-terminal residue" evidence="2">
    <location>
        <position position="1"/>
    </location>
</feature>
<reference evidence="2" key="1">
    <citation type="journal article" date="2014" name="Front. Microbiol.">
        <title>High frequency of phylogenetically diverse reductive dehalogenase-homologous genes in deep subseafloor sedimentary metagenomes.</title>
        <authorList>
            <person name="Kawai M."/>
            <person name="Futagami T."/>
            <person name="Toyoda A."/>
            <person name="Takaki Y."/>
            <person name="Nishi S."/>
            <person name="Hori S."/>
            <person name="Arai W."/>
            <person name="Tsubouchi T."/>
            <person name="Morono Y."/>
            <person name="Uchiyama I."/>
            <person name="Ito T."/>
            <person name="Fujiyama A."/>
            <person name="Inagaki F."/>
            <person name="Takami H."/>
        </authorList>
    </citation>
    <scope>NUCLEOTIDE SEQUENCE</scope>
    <source>
        <strain evidence="2">Expedition CK06-06</strain>
    </source>
</reference>
<proteinExistence type="predicted"/>
<comment type="caution">
    <text evidence="2">The sequence shown here is derived from an EMBL/GenBank/DDBJ whole genome shotgun (WGS) entry which is preliminary data.</text>
</comment>
<dbReference type="EMBL" id="BARS01007119">
    <property type="protein sequence ID" value="GAF78573.1"/>
    <property type="molecule type" value="Genomic_DNA"/>
</dbReference>
<evidence type="ECO:0000256" key="1">
    <source>
        <dbReference type="SAM" id="MobiDB-lite"/>
    </source>
</evidence>
<accession>X0SBZ4</accession>